<evidence type="ECO:0000313" key="2">
    <source>
        <dbReference type="Proteomes" id="UP001287356"/>
    </source>
</evidence>
<organism evidence="1 2">
    <name type="scientific">Lasiosphaeria ovina</name>
    <dbReference type="NCBI Taxonomy" id="92902"/>
    <lineage>
        <taxon>Eukaryota</taxon>
        <taxon>Fungi</taxon>
        <taxon>Dikarya</taxon>
        <taxon>Ascomycota</taxon>
        <taxon>Pezizomycotina</taxon>
        <taxon>Sordariomycetes</taxon>
        <taxon>Sordariomycetidae</taxon>
        <taxon>Sordariales</taxon>
        <taxon>Lasiosphaeriaceae</taxon>
        <taxon>Lasiosphaeria</taxon>
    </lineage>
</organism>
<dbReference type="Proteomes" id="UP001287356">
    <property type="component" value="Unassembled WGS sequence"/>
</dbReference>
<reference evidence="1" key="1">
    <citation type="journal article" date="2023" name="Mol. Phylogenet. Evol.">
        <title>Genome-scale phylogeny and comparative genomics of the fungal order Sordariales.</title>
        <authorList>
            <person name="Hensen N."/>
            <person name="Bonometti L."/>
            <person name="Westerberg I."/>
            <person name="Brannstrom I.O."/>
            <person name="Guillou S."/>
            <person name="Cros-Aarteil S."/>
            <person name="Calhoun S."/>
            <person name="Haridas S."/>
            <person name="Kuo A."/>
            <person name="Mondo S."/>
            <person name="Pangilinan J."/>
            <person name="Riley R."/>
            <person name="LaButti K."/>
            <person name="Andreopoulos B."/>
            <person name="Lipzen A."/>
            <person name="Chen C."/>
            <person name="Yan M."/>
            <person name="Daum C."/>
            <person name="Ng V."/>
            <person name="Clum A."/>
            <person name="Steindorff A."/>
            <person name="Ohm R.A."/>
            <person name="Martin F."/>
            <person name="Silar P."/>
            <person name="Natvig D.O."/>
            <person name="Lalanne C."/>
            <person name="Gautier V."/>
            <person name="Ament-Velasquez S.L."/>
            <person name="Kruys A."/>
            <person name="Hutchinson M.I."/>
            <person name="Powell A.J."/>
            <person name="Barry K."/>
            <person name="Miller A.N."/>
            <person name="Grigoriev I.V."/>
            <person name="Debuchy R."/>
            <person name="Gladieux P."/>
            <person name="Hiltunen Thoren M."/>
            <person name="Johannesson H."/>
        </authorList>
    </citation>
    <scope>NUCLEOTIDE SEQUENCE</scope>
    <source>
        <strain evidence="1">CBS 958.72</strain>
    </source>
</reference>
<keyword evidence="2" id="KW-1185">Reference proteome</keyword>
<name>A0AAE0N1D4_9PEZI</name>
<comment type="caution">
    <text evidence="1">The sequence shown here is derived from an EMBL/GenBank/DDBJ whole genome shotgun (WGS) entry which is preliminary data.</text>
</comment>
<accession>A0AAE0N1D4</accession>
<evidence type="ECO:0000313" key="1">
    <source>
        <dbReference type="EMBL" id="KAK3366630.1"/>
    </source>
</evidence>
<protein>
    <submittedName>
        <fullName evidence="1">Uncharacterized protein</fullName>
    </submittedName>
</protein>
<sequence>SPEAESNAEIRARLDDAFTEVMGRLRAAPDTYVMRPDEFSLSNYFQHRFDRKDKMIMGARKRYWQCTTA</sequence>
<gene>
    <name evidence="1" type="ORF">B0T24DRAFT_535108</name>
</gene>
<dbReference type="AlphaFoldDB" id="A0AAE0N1D4"/>
<reference evidence="1" key="2">
    <citation type="submission" date="2023-06" db="EMBL/GenBank/DDBJ databases">
        <authorList>
            <consortium name="Lawrence Berkeley National Laboratory"/>
            <person name="Haridas S."/>
            <person name="Hensen N."/>
            <person name="Bonometti L."/>
            <person name="Westerberg I."/>
            <person name="Brannstrom I.O."/>
            <person name="Guillou S."/>
            <person name="Cros-Aarteil S."/>
            <person name="Calhoun S."/>
            <person name="Kuo A."/>
            <person name="Mondo S."/>
            <person name="Pangilinan J."/>
            <person name="Riley R."/>
            <person name="Labutti K."/>
            <person name="Andreopoulos B."/>
            <person name="Lipzen A."/>
            <person name="Chen C."/>
            <person name="Yanf M."/>
            <person name="Daum C."/>
            <person name="Ng V."/>
            <person name="Clum A."/>
            <person name="Steindorff A."/>
            <person name="Ohm R."/>
            <person name="Martin F."/>
            <person name="Silar P."/>
            <person name="Natvig D."/>
            <person name="Lalanne C."/>
            <person name="Gautier V."/>
            <person name="Ament-Velasquez S.L."/>
            <person name="Kruys A."/>
            <person name="Hutchinson M.I."/>
            <person name="Powell A.J."/>
            <person name="Barry K."/>
            <person name="Miller A.N."/>
            <person name="Grigoriev I.V."/>
            <person name="Debuchy R."/>
            <person name="Gladieux P."/>
            <person name="Thoren M.H."/>
            <person name="Johannesson H."/>
        </authorList>
    </citation>
    <scope>NUCLEOTIDE SEQUENCE</scope>
    <source>
        <strain evidence="1">CBS 958.72</strain>
    </source>
</reference>
<proteinExistence type="predicted"/>
<dbReference type="EMBL" id="JAULSN010000007">
    <property type="protein sequence ID" value="KAK3366630.1"/>
    <property type="molecule type" value="Genomic_DNA"/>
</dbReference>
<feature type="non-terminal residue" evidence="1">
    <location>
        <position position="1"/>
    </location>
</feature>